<dbReference type="EMBL" id="MPUH01000330">
    <property type="protein sequence ID" value="OMJ82700.1"/>
    <property type="molecule type" value="Genomic_DNA"/>
</dbReference>
<accession>A0A1R2C140</accession>
<dbReference type="PANTHER" id="PTHR47163:SF2">
    <property type="entry name" value="SI:DKEY-17M8.2"/>
    <property type="match status" value="1"/>
</dbReference>
<dbReference type="AlphaFoldDB" id="A0A1R2C140"/>
<sequence length="386" mass="45501">MLGKCKKHISRISECTQCFECTINAGMLLKENKMIDKELKGLKTTKKKLKEKLNEMKWKMEEILLKKAFEVHLPPEMADKSLKEYLINKQTSNSIFDVIKSQEESISFMLKTGLYVPQDLCECGQHLCLVNDPNLNDYSFLCICGKRYSFFERSVWEQGKLSADKILLYIILWIMGTRDKDIKQILNIRRERTVPLQSLLQNAISNHFQSSLPKFSGTVEIDESCFKNPTTKTCKTQPDKWVFGLYERERKLTYMEVVSKRTASYLIPIIKKICEQGTTIISDQWSAYNKLVEFGYPHYTVDHSRFFVNPLSREIHTQHIEISWCWAKYEIKRQNRQLGNMQKLLDVFCWKRQFKNLDKTTEIGDVLSNLCKIMREYQREKIMTKV</sequence>
<dbReference type="InterPro" id="IPR024445">
    <property type="entry name" value="Tnp_ISXO2-like"/>
</dbReference>
<dbReference type="OrthoDB" id="10067637at2759"/>
<dbReference type="InterPro" id="IPR053164">
    <property type="entry name" value="IS1016-like_transposase"/>
</dbReference>
<keyword evidence="1" id="KW-0175">Coiled coil</keyword>
<keyword evidence="4" id="KW-1185">Reference proteome</keyword>
<dbReference type="PANTHER" id="PTHR47163">
    <property type="entry name" value="DDE_TNP_IS1595 DOMAIN-CONTAINING PROTEIN"/>
    <property type="match status" value="1"/>
</dbReference>
<protein>
    <recommendedName>
        <fullName evidence="2">ISXO2-like transposase domain-containing protein</fullName>
    </recommendedName>
</protein>
<feature type="domain" description="ISXO2-like transposase" evidence="2">
    <location>
        <begin position="214"/>
        <end position="353"/>
    </location>
</feature>
<organism evidence="3 4">
    <name type="scientific">Stentor coeruleus</name>
    <dbReference type="NCBI Taxonomy" id="5963"/>
    <lineage>
        <taxon>Eukaryota</taxon>
        <taxon>Sar</taxon>
        <taxon>Alveolata</taxon>
        <taxon>Ciliophora</taxon>
        <taxon>Postciliodesmatophora</taxon>
        <taxon>Heterotrichea</taxon>
        <taxon>Heterotrichida</taxon>
        <taxon>Stentoridae</taxon>
        <taxon>Stentor</taxon>
    </lineage>
</organism>
<evidence type="ECO:0000256" key="1">
    <source>
        <dbReference type="SAM" id="Coils"/>
    </source>
</evidence>
<name>A0A1R2C140_9CILI</name>
<dbReference type="SMART" id="SM01126">
    <property type="entry name" value="DDE_Tnp_IS1595"/>
    <property type="match status" value="1"/>
</dbReference>
<proteinExistence type="predicted"/>
<reference evidence="3 4" key="1">
    <citation type="submission" date="2016-11" db="EMBL/GenBank/DDBJ databases">
        <title>The macronuclear genome of Stentor coeruleus: a giant cell with tiny introns.</title>
        <authorList>
            <person name="Slabodnick M."/>
            <person name="Ruby J.G."/>
            <person name="Reiff S.B."/>
            <person name="Swart E.C."/>
            <person name="Gosai S."/>
            <person name="Prabakaran S."/>
            <person name="Witkowska E."/>
            <person name="Larue G.E."/>
            <person name="Fisher S."/>
            <person name="Freeman R.M."/>
            <person name="Gunawardena J."/>
            <person name="Chu W."/>
            <person name="Stover N.A."/>
            <person name="Gregory B.D."/>
            <person name="Nowacki M."/>
            <person name="Derisi J."/>
            <person name="Roy S.W."/>
            <person name="Marshall W.F."/>
            <person name="Sood P."/>
        </authorList>
    </citation>
    <scope>NUCLEOTIDE SEQUENCE [LARGE SCALE GENOMIC DNA]</scope>
    <source>
        <strain evidence="3">WM001</strain>
    </source>
</reference>
<feature type="coiled-coil region" evidence="1">
    <location>
        <begin position="32"/>
        <end position="66"/>
    </location>
</feature>
<evidence type="ECO:0000259" key="2">
    <source>
        <dbReference type="SMART" id="SM01126"/>
    </source>
</evidence>
<evidence type="ECO:0000313" key="3">
    <source>
        <dbReference type="EMBL" id="OMJ82700.1"/>
    </source>
</evidence>
<comment type="caution">
    <text evidence="3">The sequence shown here is derived from an EMBL/GenBank/DDBJ whole genome shotgun (WGS) entry which is preliminary data.</text>
</comment>
<gene>
    <name evidence="3" type="ORF">SteCoe_16522</name>
</gene>
<dbReference type="Proteomes" id="UP000187209">
    <property type="component" value="Unassembled WGS sequence"/>
</dbReference>
<dbReference type="Pfam" id="PF12762">
    <property type="entry name" value="DDE_Tnp_IS1595"/>
    <property type="match status" value="1"/>
</dbReference>
<evidence type="ECO:0000313" key="4">
    <source>
        <dbReference type="Proteomes" id="UP000187209"/>
    </source>
</evidence>